<feature type="transmembrane region" description="Helical" evidence="2">
    <location>
        <begin position="70"/>
        <end position="89"/>
    </location>
</feature>
<keyword evidence="2" id="KW-1133">Transmembrane helix</keyword>
<name>A0ABV3BGM0_9ACTN</name>
<comment type="caution">
    <text evidence="3">The sequence shown here is derived from an EMBL/GenBank/DDBJ whole genome shotgun (WGS) entry which is preliminary data.</text>
</comment>
<dbReference type="EMBL" id="JBEYXV010000002">
    <property type="protein sequence ID" value="MEU6820149.1"/>
    <property type="molecule type" value="Genomic_DNA"/>
</dbReference>
<protein>
    <submittedName>
        <fullName evidence="3">Uncharacterized protein</fullName>
    </submittedName>
</protein>
<evidence type="ECO:0000313" key="4">
    <source>
        <dbReference type="Proteomes" id="UP001551176"/>
    </source>
</evidence>
<feature type="region of interest" description="Disordered" evidence="1">
    <location>
        <begin position="1"/>
        <end position="55"/>
    </location>
</feature>
<proteinExistence type="predicted"/>
<evidence type="ECO:0000256" key="2">
    <source>
        <dbReference type="SAM" id="Phobius"/>
    </source>
</evidence>
<feature type="transmembrane region" description="Helical" evidence="2">
    <location>
        <begin position="95"/>
        <end position="111"/>
    </location>
</feature>
<gene>
    <name evidence="3" type="ORF">ABZ921_05935</name>
</gene>
<keyword evidence="2" id="KW-0472">Membrane</keyword>
<dbReference type="RefSeq" id="WP_359345288.1">
    <property type="nucleotide sequence ID" value="NZ_JBEYXV010000002.1"/>
</dbReference>
<feature type="compositionally biased region" description="Low complexity" evidence="1">
    <location>
        <begin position="8"/>
        <end position="26"/>
    </location>
</feature>
<evidence type="ECO:0000313" key="3">
    <source>
        <dbReference type="EMBL" id="MEU6820149.1"/>
    </source>
</evidence>
<reference evidence="3 4" key="1">
    <citation type="submission" date="2024-06" db="EMBL/GenBank/DDBJ databases">
        <title>The Natural Products Discovery Center: Release of the First 8490 Sequenced Strains for Exploring Actinobacteria Biosynthetic Diversity.</title>
        <authorList>
            <person name="Kalkreuter E."/>
            <person name="Kautsar S.A."/>
            <person name="Yang D."/>
            <person name="Bader C.D."/>
            <person name="Teijaro C.N."/>
            <person name="Fluegel L."/>
            <person name="Davis C.M."/>
            <person name="Simpson J.R."/>
            <person name="Lauterbach L."/>
            <person name="Steele A.D."/>
            <person name="Gui C."/>
            <person name="Meng S."/>
            <person name="Li G."/>
            <person name="Viehrig K."/>
            <person name="Ye F."/>
            <person name="Su P."/>
            <person name="Kiefer A.F."/>
            <person name="Nichols A."/>
            <person name="Cepeda A.J."/>
            <person name="Yan W."/>
            <person name="Fan B."/>
            <person name="Jiang Y."/>
            <person name="Adhikari A."/>
            <person name="Zheng C.-J."/>
            <person name="Schuster L."/>
            <person name="Cowan T.M."/>
            <person name="Smanski M.J."/>
            <person name="Chevrette M.G."/>
            <person name="De Carvalho L.P.S."/>
            <person name="Shen B."/>
        </authorList>
    </citation>
    <scope>NUCLEOTIDE SEQUENCE [LARGE SCALE GENOMIC DNA]</scope>
    <source>
        <strain evidence="3 4">NPDC046838</strain>
    </source>
</reference>
<dbReference type="Proteomes" id="UP001551176">
    <property type="component" value="Unassembled WGS sequence"/>
</dbReference>
<organism evidence="3 4">
    <name type="scientific">Streptomyces atriruber</name>
    <dbReference type="NCBI Taxonomy" id="545121"/>
    <lineage>
        <taxon>Bacteria</taxon>
        <taxon>Bacillati</taxon>
        <taxon>Actinomycetota</taxon>
        <taxon>Actinomycetes</taxon>
        <taxon>Kitasatosporales</taxon>
        <taxon>Streptomycetaceae</taxon>
        <taxon>Streptomyces</taxon>
    </lineage>
</organism>
<keyword evidence="4" id="KW-1185">Reference proteome</keyword>
<keyword evidence="2" id="KW-0812">Transmembrane</keyword>
<accession>A0ABV3BGM0</accession>
<feature type="transmembrane region" description="Helical" evidence="2">
    <location>
        <begin position="118"/>
        <end position="136"/>
    </location>
</feature>
<feature type="transmembrane region" description="Helical" evidence="2">
    <location>
        <begin position="162"/>
        <end position="183"/>
    </location>
</feature>
<evidence type="ECO:0000256" key="1">
    <source>
        <dbReference type="SAM" id="MobiDB-lite"/>
    </source>
</evidence>
<sequence>MTHRIDATRSTSVTPDTRTTPVTPDSDLPRAPRPRPRPRSHEPRPLAVPLARMLPGPDESPAPGAVRAAFALWLTAAAAGVFMTAVGGLPLLPFLPLHMAVLSATVLVAVRMRRGVRWARWALACGLGVTGTLSVLDLKRDSSLHAVFAGGSARWPPGFVDVLSGVGCVLHLAAALTATVLMCRPAANAWFRSARPR</sequence>